<reference evidence="2" key="1">
    <citation type="submission" date="2020-02" db="EMBL/GenBank/DDBJ databases">
        <authorList>
            <person name="Meier V. D."/>
        </authorList>
    </citation>
    <scope>NUCLEOTIDE SEQUENCE</scope>
    <source>
        <strain evidence="2">AVDCRST_MAG39</strain>
    </source>
</reference>
<protein>
    <recommendedName>
        <fullName evidence="3">Tetratricopeptide repeat protein</fullName>
    </recommendedName>
</protein>
<evidence type="ECO:0000256" key="1">
    <source>
        <dbReference type="SAM" id="SignalP"/>
    </source>
</evidence>
<organism evidence="2">
    <name type="scientific">uncultured Sphingomonadaceae bacterium</name>
    <dbReference type="NCBI Taxonomy" id="169976"/>
    <lineage>
        <taxon>Bacteria</taxon>
        <taxon>Pseudomonadati</taxon>
        <taxon>Pseudomonadota</taxon>
        <taxon>Alphaproteobacteria</taxon>
        <taxon>Sphingomonadales</taxon>
        <taxon>Sphingomonadaceae</taxon>
        <taxon>environmental samples</taxon>
    </lineage>
</organism>
<dbReference type="InterPro" id="IPR011990">
    <property type="entry name" value="TPR-like_helical_dom_sf"/>
</dbReference>
<keyword evidence="1" id="KW-0732">Signal</keyword>
<evidence type="ECO:0008006" key="3">
    <source>
        <dbReference type="Google" id="ProtNLM"/>
    </source>
</evidence>
<gene>
    <name evidence="2" type="ORF">AVDCRST_MAG39-1547</name>
</gene>
<feature type="signal peptide" evidence="1">
    <location>
        <begin position="1"/>
        <end position="24"/>
    </location>
</feature>
<feature type="chain" id="PRO_5026843488" description="Tetratricopeptide repeat protein" evidence="1">
    <location>
        <begin position="25"/>
        <end position="423"/>
    </location>
</feature>
<proteinExistence type="predicted"/>
<accession>A0A6J4SSD2</accession>
<dbReference type="EMBL" id="CADCVW010000065">
    <property type="protein sequence ID" value="CAA9503976.1"/>
    <property type="molecule type" value="Genomic_DNA"/>
</dbReference>
<dbReference type="Gene3D" id="1.25.40.10">
    <property type="entry name" value="Tetratricopeptide repeat domain"/>
    <property type="match status" value="1"/>
</dbReference>
<dbReference type="AlphaFoldDB" id="A0A6J4SSD2"/>
<dbReference type="SUPFAM" id="SSF48452">
    <property type="entry name" value="TPR-like"/>
    <property type="match status" value="1"/>
</dbReference>
<name>A0A6J4SSD2_9SPHN</name>
<sequence>MNAASKIALAVALTLGGASTATLVATDAAVAQRAKRGQAAAMPAPTSRKYNLSKAGRAALAPAETALTASNFAGAQAALTAAQPSLTTADDRYIAAGMLLRVGVGLNDQAIQRRAIDAMIASGAAQASEMPALLRNAAALAQNANDRAAAERYLTQLAQLTPGDAQAMAALAESQNSAGRPAQAAETLNRAITARVAAGQTVEEAWYKRALAFALNAKSPAAATTAGRALVSAYPTATNWRDSLLVYEQLTRPDAQVRLDLMRLQRATGSLAGERDYFELADMLNDGGYPAEARAVLDAGVAARQINPSKAGFAELIRLTGTKATAERSSLGNLERQARAGNGRLALSTADVFYGYGDYAKSAELYQLALTKGGVDAATVNLRLGAALAQANRTAEARTALQAVTGPRQELANYWLAYLSRRA</sequence>
<evidence type="ECO:0000313" key="2">
    <source>
        <dbReference type="EMBL" id="CAA9503976.1"/>
    </source>
</evidence>